<dbReference type="AlphaFoldDB" id="A0A174TUJ3"/>
<evidence type="ECO:0008006" key="6">
    <source>
        <dbReference type="Google" id="ProtNLM"/>
    </source>
</evidence>
<reference evidence="3 5" key="2">
    <citation type="submission" date="2018-06" db="EMBL/GenBank/DDBJ databases">
        <authorList>
            <consortium name="Pathogen Informatics"/>
            <person name="Doyle S."/>
        </authorList>
    </citation>
    <scope>NUCLEOTIDE SEQUENCE [LARGE SCALE GENOMIC DNA]</scope>
    <source>
        <strain evidence="3 5">NCTC11224</strain>
    </source>
</reference>
<evidence type="ECO:0000313" key="4">
    <source>
        <dbReference type="Proteomes" id="UP000095512"/>
    </source>
</evidence>
<gene>
    <name evidence="2" type="ORF">ERS852480_04947</name>
    <name evidence="3" type="ORF">NCTC11224_00331</name>
</gene>
<evidence type="ECO:0000313" key="2">
    <source>
        <dbReference type="EMBL" id="CUQ13532.1"/>
    </source>
</evidence>
<feature type="region of interest" description="Disordered" evidence="1">
    <location>
        <begin position="50"/>
        <end position="71"/>
    </location>
</feature>
<keyword evidence="5" id="KW-1185">Reference proteome</keyword>
<dbReference type="Pfam" id="PF14202">
    <property type="entry name" value="TnpW"/>
    <property type="match status" value="1"/>
</dbReference>
<protein>
    <recommendedName>
        <fullName evidence="6">Transposon-encoded protein TnpW</fullName>
    </recommendedName>
</protein>
<reference evidence="2 4" key="1">
    <citation type="submission" date="2015-09" db="EMBL/GenBank/DDBJ databases">
        <authorList>
            <consortium name="Pathogen Informatics"/>
        </authorList>
    </citation>
    <scope>NUCLEOTIDE SEQUENCE [LARGE SCALE GENOMIC DNA]</scope>
    <source>
        <strain evidence="2 4">2789STDY5834865</strain>
    </source>
</reference>
<evidence type="ECO:0000313" key="3">
    <source>
        <dbReference type="EMBL" id="SQB03957.1"/>
    </source>
</evidence>
<evidence type="ECO:0000256" key="1">
    <source>
        <dbReference type="SAM" id="MobiDB-lite"/>
    </source>
</evidence>
<proteinExistence type="predicted"/>
<dbReference type="RefSeq" id="WP_021633033.1">
    <property type="nucleotide sequence ID" value="NZ_CZAB01000093.1"/>
</dbReference>
<dbReference type="Proteomes" id="UP000251853">
    <property type="component" value="Unassembled WGS sequence"/>
</dbReference>
<evidence type="ECO:0000313" key="5">
    <source>
        <dbReference type="Proteomes" id="UP000251853"/>
    </source>
</evidence>
<dbReference type="InterPro" id="IPR026990">
    <property type="entry name" value="TnpW"/>
</dbReference>
<dbReference type="Proteomes" id="UP000095512">
    <property type="component" value="Unassembled WGS sequence"/>
</dbReference>
<sequence>MAKNENSNFSYMIRRIGGTTYKVKVVFSDTEKETMEDKILRMIRNETVTTGGTCGIMDSPQMSRQSERSAS</sequence>
<dbReference type="EMBL" id="UAVW01000001">
    <property type="protein sequence ID" value="SQB03957.1"/>
    <property type="molecule type" value="Genomic_DNA"/>
</dbReference>
<accession>A0A174TUJ3</accession>
<organism evidence="2 4">
    <name type="scientific">Enterocloster clostridioformis</name>
    <dbReference type="NCBI Taxonomy" id="1531"/>
    <lineage>
        <taxon>Bacteria</taxon>
        <taxon>Bacillati</taxon>
        <taxon>Bacillota</taxon>
        <taxon>Clostridia</taxon>
        <taxon>Lachnospirales</taxon>
        <taxon>Lachnospiraceae</taxon>
        <taxon>Enterocloster</taxon>
    </lineage>
</organism>
<dbReference type="EMBL" id="CZAB01000093">
    <property type="protein sequence ID" value="CUQ13532.1"/>
    <property type="molecule type" value="Genomic_DNA"/>
</dbReference>
<name>A0A174TUJ3_9FIRM</name>